<keyword evidence="2 8" id="KW-0963">Cytoplasm</keyword>
<dbReference type="Pfam" id="PF18693">
    <property type="entry name" value="TRAM_2"/>
    <property type="match status" value="1"/>
</dbReference>
<comment type="catalytic activity">
    <reaction evidence="8">
        <text>L-aspartate(89)-[ribosomal protein uS12]-hydrogen + (sulfur carrier)-SH + AH2 + 2 S-adenosyl-L-methionine = 3-methylsulfanyl-L-aspartate(89)-[ribosomal protein uS12]-hydrogen + (sulfur carrier)-H + 5'-deoxyadenosine + L-methionine + A + S-adenosyl-L-homocysteine + 2 H(+)</text>
        <dbReference type="Rhea" id="RHEA:37087"/>
        <dbReference type="Rhea" id="RHEA-COMP:10460"/>
        <dbReference type="Rhea" id="RHEA-COMP:10461"/>
        <dbReference type="Rhea" id="RHEA-COMP:14737"/>
        <dbReference type="Rhea" id="RHEA-COMP:14739"/>
        <dbReference type="ChEBI" id="CHEBI:13193"/>
        <dbReference type="ChEBI" id="CHEBI:15378"/>
        <dbReference type="ChEBI" id="CHEBI:17319"/>
        <dbReference type="ChEBI" id="CHEBI:17499"/>
        <dbReference type="ChEBI" id="CHEBI:29917"/>
        <dbReference type="ChEBI" id="CHEBI:29961"/>
        <dbReference type="ChEBI" id="CHEBI:57844"/>
        <dbReference type="ChEBI" id="CHEBI:57856"/>
        <dbReference type="ChEBI" id="CHEBI:59789"/>
        <dbReference type="ChEBI" id="CHEBI:64428"/>
        <dbReference type="ChEBI" id="CHEBI:73599"/>
        <dbReference type="EC" id="2.8.4.4"/>
    </reaction>
</comment>
<dbReference type="EC" id="2.8.4.4" evidence="8"/>
<comment type="similarity">
    <text evidence="8">Belongs to the methylthiotransferase family. RimO subfamily.</text>
</comment>
<sequence>MKKNRIDVITLGCSKNLVDSELLMKQLLANGYTVKHDPDKSEGEIVVINTCGFIGDAKEESINMILEFAEAKKERKLNKLFVMGCLTDRYMEELKTEIPEVDSFYGKFGWKALISDLGKSYHKELALERNITTPSHYAYLKISEGCNRACSYCSIPIMTGKHQSRQIEEVEEEVRHLVASGVKEFQVIAQDLSYYGLDNYKQAKLPELIDRIAKIEGVEWIRLHYAYPANFPYDLLRVMRENDNVCKYLDIALQHISDNMLKKMRRNITKEQTYDLIRRIREEVPGIHIRTTLMVGHPGESHKDFEELLQFVKDVRFDRMGAFPYSHEDGTYAYAHYRDEISDAVKQERMDVLMALQERIALDINEQKIGNTLKVIVDREESDYYIGRTQYDSPEVDPEVLIKKNKMLNIGDFYNVSITGAQPFDLYGEVI</sequence>
<dbReference type="InterPro" id="IPR002792">
    <property type="entry name" value="TRAM_dom"/>
</dbReference>
<keyword evidence="4 8" id="KW-0949">S-adenosyl-L-methionine</keyword>
<evidence type="ECO:0000256" key="5">
    <source>
        <dbReference type="ARBA" id="ARBA00022723"/>
    </source>
</evidence>
<dbReference type="RefSeq" id="WP_296942281.1">
    <property type="nucleotide sequence ID" value="NZ_LT599032.1"/>
</dbReference>
<evidence type="ECO:0000256" key="2">
    <source>
        <dbReference type="ARBA" id="ARBA00022490"/>
    </source>
</evidence>
<dbReference type="GO" id="GO:0006400">
    <property type="term" value="P:tRNA modification"/>
    <property type="evidence" value="ECO:0007669"/>
    <property type="project" value="InterPro"/>
</dbReference>
<comment type="function">
    <text evidence="8">Catalyzes the methylthiolation of an aspartic acid residue of ribosomal protein uS12.</text>
</comment>
<feature type="binding site" evidence="8">
    <location>
        <position position="13"/>
    </location>
    <ligand>
        <name>[4Fe-4S] cluster</name>
        <dbReference type="ChEBI" id="CHEBI:49883"/>
        <label>1</label>
    </ligand>
</feature>
<dbReference type="HAMAP" id="MF_01865">
    <property type="entry name" value="MTTase_RimO"/>
    <property type="match status" value="1"/>
</dbReference>
<evidence type="ECO:0000259" key="9">
    <source>
        <dbReference type="PROSITE" id="PS50926"/>
    </source>
</evidence>
<feature type="binding site" evidence="8">
    <location>
        <position position="146"/>
    </location>
    <ligand>
        <name>[4Fe-4S] cluster</name>
        <dbReference type="ChEBI" id="CHEBI:49883"/>
        <label>2</label>
        <note>4Fe-4S-S-AdoMet</note>
    </ligand>
</feature>
<dbReference type="PROSITE" id="PS51449">
    <property type="entry name" value="MTTASE_N"/>
    <property type="match status" value="1"/>
</dbReference>
<dbReference type="EMBL" id="FLUM01000003">
    <property type="protein sequence ID" value="SBW02921.1"/>
    <property type="molecule type" value="Genomic_DNA"/>
</dbReference>
<dbReference type="InterPro" id="IPR006638">
    <property type="entry name" value="Elp3/MiaA/NifB-like_rSAM"/>
</dbReference>
<dbReference type="Gene3D" id="2.40.50.140">
    <property type="entry name" value="Nucleic acid-binding proteins"/>
    <property type="match status" value="1"/>
</dbReference>
<dbReference type="NCBIfam" id="TIGR01125">
    <property type="entry name" value="30S ribosomal protein S12 methylthiotransferase RimO"/>
    <property type="match status" value="1"/>
</dbReference>
<dbReference type="InterPro" id="IPR058240">
    <property type="entry name" value="rSAM_sf"/>
</dbReference>
<dbReference type="GO" id="GO:0005829">
    <property type="term" value="C:cytosol"/>
    <property type="evidence" value="ECO:0007669"/>
    <property type="project" value="TreeGrafter"/>
</dbReference>
<dbReference type="Pfam" id="PF00919">
    <property type="entry name" value="UPF0004"/>
    <property type="match status" value="1"/>
</dbReference>
<keyword evidence="5 8" id="KW-0479">Metal-binding</keyword>
<feature type="binding site" evidence="8">
    <location>
        <position position="150"/>
    </location>
    <ligand>
        <name>[4Fe-4S] cluster</name>
        <dbReference type="ChEBI" id="CHEBI:49883"/>
        <label>2</label>
        <note>4Fe-4S-S-AdoMet</note>
    </ligand>
</feature>
<keyword evidence="6 8" id="KW-0408">Iron</keyword>
<dbReference type="SUPFAM" id="SSF102114">
    <property type="entry name" value="Radical SAM enzymes"/>
    <property type="match status" value="1"/>
</dbReference>
<evidence type="ECO:0000256" key="3">
    <source>
        <dbReference type="ARBA" id="ARBA00022679"/>
    </source>
</evidence>
<dbReference type="Gene3D" id="3.40.50.12160">
    <property type="entry name" value="Methylthiotransferase, N-terminal domain"/>
    <property type="match status" value="1"/>
</dbReference>
<evidence type="ECO:0000259" key="10">
    <source>
        <dbReference type="PROSITE" id="PS51449"/>
    </source>
</evidence>
<organism evidence="12">
    <name type="scientific">uncultured Dysgonomonas sp</name>
    <dbReference type="NCBI Taxonomy" id="206096"/>
    <lineage>
        <taxon>Bacteria</taxon>
        <taxon>Pseudomonadati</taxon>
        <taxon>Bacteroidota</taxon>
        <taxon>Bacteroidia</taxon>
        <taxon>Bacteroidales</taxon>
        <taxon>Dysgonomonadaceae</taxon>
        <taxon>Dysgonomonas</taxon>
        <taxon>environmental samples</taxon>
    </lineage>
</organism>
<dbReference type="InterPro" id="IPR020612">
    <property type="entry name" value="Methylthiotransferase_CS"/>
</dbReference>
<dbReference type="SFLD" id="SFLDG01082">
    <property type="entry name" value="B12-binding_domain_containing"/>
    <property type="match status" value="1"/>
</dbReference>
<dbReference type="AlphaFoldDB" id="A0A212JTY3"/>
<evidence type="ECO:0000259" key="11">
    <source>
        <dbReference type="PROSITE" id="PS51918"/>
    </source>
</evidence>
<protein>
    <recommendedName>
        <fullName evidence="8">Ribosomal protein uS12 methylthiotransferase RimO</fullName>
        <shortName evidence="8">uS12 MTTase</shortName>
        <shortName evidence="8">uS12 methylthiotransferase</shortName>
        <ecNumber evidence="8">2.8.4.4</ecNumber>
    </recommendedName>
    <alternativeName>
        <fullName evidence="8">Ribosomal protein uS12 (aspartate-C(3))-methylthiotransferase</fullName>
    </alternativeName>
    <alternativeName>
        <fullName evidence="8">Ribosome maturation factor RimO</fullName>
    </alternativeName>
</protein>
<dbReference type="PANTHER" id="PTHR43837">
    <property type="entry name" value="RIBOSOMAL PROTEIN S12 METHYLTHIOTRANSFERASE RIMO"/>
    <property type="match status" value="1"/>
</dbReference>
<comment type="subcellular location">
    <subcellularLocation>
        <location evidence="8">Cytoplasm</location>
    </subcellularLocation>
</comment>
<feature type="binding site" evidence="8">
    <location>
        <position position="51"/>
    </location>
    <ligand>
        <name>[4Fe-4S] cluster</name>
        <dbReference type="ChEBI" id="CHEBI:49883"/>
        <label>1</label>
    </ligand>
</feature>
<keyword evidence="7 8" id="KW-0411">Iron-sulfur</keyword>
<evidence type="ECO:0000256" key="8">
    <source>
        <dbReference type="HAMAP-Rule" id="MF_01865"/>
    </source>
</evidence>
<dbReference type="PROSITE" id="PS01278">
    <property type="entry name" value="MTTASE_RADICAL"/>
    <property type="match status" value="1"/>
</dbReference>
<dbReference type="InterPro" id="IPR005839">
    <property type="entry name" value="Methylthiotransferase"/>
</dbReference>
<keyword evidence="3 8" id="KW-0808">Transferase</keyword>
<reference evidence="12" key="1">
    <citation type="submission" date="2016-04" db="EMBL/GenBank/DDBJ databases">
        <authorList>
            <person name="Evans L.H."/>
            <person name="Alamgir A."/>
            <person name="Owens N."/>
            <person name="Weber N.D."/>
            <person name="Virtaneva K."/>
            <person name="Barbian K."/>
            <person name="Babar A."/>
            <person name="Rosenke K."/>
        </authorList>
    </citation>
    <scope>NUCLEOTIDE SEQUENCE</scope>
    <source>
        <strain evidence="12">86-1</strain>
    </source>
</reference>
<dbReference type="Gene3D" id="3.80.30.20">
    <property type="entry name" value="tm_1862 like domain"/>
    <property type="match status" value="1"/>
</dbReference>
<dbReference type="SMART" id="SM00729">
    <property type="entry name" value="Elp3"/>
    <property type="match status" value="1"/>
</dbReference>
<dbReference type="InterPro" id="IPR013848">
    <property type="entry name" value="Methylthiotransferase_N"/>
</dbReference>
<feature type="domain" description="Radical SAM core" evidence="11">
    <location>
        <begin position="132"/>
        <end position="363"/>
    </location>
</feature>
<evidence type="ECO:0000256" key="4">
    <source>
        <dbReference type="ARBA" id="ARBA00022691"/>
    </source>
</evidence>
<feature type="binding site" evidence="8">
    <location>
        <position position="153"/>
    </location>
    <ligand>
        <name>[4Fe-4S] cluster</name>
        <dbReference type="ChEBI" id="CHEBI:49883"/>
        <label>2</label>
        <note>4Fe-4S-S-AdoMet</note>
    </ligand>
</feature>
<dbReference type="GO" id="GO:0035599">
    <property type="term" value="F:aspartic acid methylthiotransferase activity"/>
    <property type="evidence" value="ECO:0007669"/>
    <property type="project" value="TreeGrafter"/>
</dbReference>
<feature type="domain" description="MTTase N-terminal" evidence="10">
    <location>
        <begin position="4"/>
        <end position="122"/>
    </location>
</feature>
<dbReference type="SFLD" id="SFLDF00274">
    <property type="entry name" value="ribosomal_protein_S12_methylth"/>
    <property type="match status" value="1"/>
</dbReference>
<dbReference type="InterPro" id="IPR012340">
    <property type="entry name" value="NA-bd_OB-fold"/>
</dbReference>
<dbReference type="SFLD" id="SFLDS00029">
    <property type="entry name" value="Radical_SAM"/>
    <property type="match status" value="1"/>
</dbReference>
<dbReference type="PROSITE" id="PS51918">
    <property type="entry name" value="RADICAL_SAM"/>
    <property type="match status" value="1"/>
</dbReference>
<keyword evidence="1 8" id="KW-0004">4Fe-4S</keyword>
<proteinExistence type="inferred from homology"/>
<evidence type="ECO:0000256" key="6">
    <source>
        <dbReference type="ARBA" id="ARBA00023004"/>
    </source>
</evidence>
<dbReference type="FunFam" id="3.80.30.20:FF:000001">
    <property type="entry name" value="tRNA-2-methylthio-N(6)-dimethylallyladenosine synthase 2"/>
    <property type="match status" value="1"/>
</dbReference>
<dbReference type="Pfam" id="PF04055">
    <property type="entry name" value="Radical_SAM"/>
    <property type="match status" value="1"/>
</dbReference>
<dbReference type="SFLD" id="SFLDG01061">
    <property type="entry name" value="methylthiotransferase"/>
    <property type="match status" value="1"/>
</dbReference>
<gene>
    <name evidence="8 12" type="primary">rimO</name>
    <name evidence="12" type="ORF">KL86DYS1_30438</name>
</gene>
<dbReference type="NCBIfam" id="TIGR00089">
    <property type="entry name" value="MiaB/RimO family radical SAM methylthiotransferase"/>
    <property type="match status" value="1"/>
</dbReference>
<dbReference type="GO" id="GO:0046872">
    <property type="term" value="F:metal ion binding"/>
    <property type="evidence" value="ECO:0007669"/>
    <property type="project" value="UniProtKB-KW"/>
</dbReference>
<dbReference type="PANTHER" id="PTHR43837:SF1">
    <property type="entry name" value="RIBOSOMAL PROTEIN US12 METHYLTHIOTRANSFERASE RIMO"/>
    <property type="match status" value="1"/>
</dbReference>
<name>A0A212JTY3_9BACT</name>
<comment type="cofactor">
    <cofactor evidence="8">
        <name>[4Fe-4S] cluster</name>
        <dbReference type="ChEBI" id="CHEBI:49883"/>
    </cofactor>
    <text evidence="8">Binds 2 [4Fe-4S] clusters. One cluster is coordinated with 3 cysteines and an exchangeable S-adenosyl-L-methionine.</text>
</comment>
<evidence type="ECO:0000313" key="12">
    <source>
        <dbReference type="EMBL" id="SBW02921.1"/>
    </source>
</evidence>
<dbReference type="InterPro" id="IPR007197">
    <property type="entry name" value="rSAM"/>
</dbReference>
<dbReference type="CDD" id="cd01335">
    <property type="entry name" value="Radical_SAM"/>
    <property type="match status" value="1"/>
</dbReference>
<accession>A0A212JTY3</accession>
<dbReference type="InterPro" id="IPR038135">
    <property type="entry name" value="Methylthiotransferase_N_sf"/>
</dbReference>
<keyword evidence="12" id="KW-0687">Ribonucleoprotein</keyword>
<dbReference type="InterPro" id="IPR023404">
    <property type="entry name" value="rSAM_horseshoe"/>
</dbReference>
<dbReference type="InterPro" id="IPR005840">
    <property type="entry name" value="Ribosomal_uS12_MeSTrfase_RimO"/>
</dbReference>
<feature type="binding site" evidence="8">
    <location>
        <position position="85"/>
    </location>
    <ligand>
        <name>[4Fe-4S] cluster</name>
        <dbReference type="ChEBI" id="CHEBI:49883"/>
        <label>1</label>
    </ligand>
</feature>
<dbReference type="GO" id="GO:0005840">
    <property type="term" value="C:ribosome"/>
    <property type="evidence" value="ECO:0007669"/>
    <property type="project" value="UniProtKB-KW"/>
</dbReference>
<dbReference type="GO" id="GO:0103039">
    <property type="term" value="F:protein methylthiotransferase activity"/>
    <property type="evidence" value="ECO:0007669"/>
    <property type="project" value="UniProtKB-EC"/>
</dbReference>
<dbReference type="FunFam" id="2.40.50.140:FF:000210">
    <property type="entry name" value="Ribosomal protein S12 methylthiotransferase RimO"/>
    <property type="match status" value="1"/>
</dbReference>
<evidence type="ECO:0000256" key="7">
    <source>
        <dbReference type="ARBA" id="ARBA00023014"/>
    </source>
</evidence>
<feature type="domain" description="TRAM" evidence="9">
    <location>
        <begin position="366"/>
        <end position="431"/>
    </location>
</feature>
<evidence type="ECO:0000256" key="1">
    <source>
        <dbReference type="ARBA" id="ARBA00022485"/>
    </source>
</evidence>
<dbReference type="PROSITE" id="PS50926">
    <property type="entry name" value="TRAM"/>
    <property type="match status" value="1"/>
</dbReference>
<dbReference type="GO" id="GO:0051539">
    <property type="term" value="F:4 iron, 4 sulfur cluster binding"/>
    <property type="evidence" value="ECO:0007669"/>
    <property type="project" value="UniProtKB-UniRule"/>
</dbReference>
<keyword evidence="12" id="KW-0689">Ribosomal protein</keyword>